<sequence length="134" mass="15591">MVILDGRCLCVQSCCCLNLRVPSLEKKQEKKTSPLPELTKAFSNWSLSSEATRIDHLSSRESSSTDSEHWASDFELTGWSLFRTRRFVAIPSALLEDEDVERKEDEQRQKLRRRSRHGAEPELRRAEPRNFELL</sequence>
<protein>
    <submittedName>
        <fullName evidence="2">Uncharacterized protein</fullName>
    </submittedName>
</protein>
<name>A0ABP0NU27_9DINO</name>
<evidence type="ECO:0000313" key="3">
    <source>
        <dbReference type="Proteomes" id="UP001642464"/>
    </source>
</evidence>
<feature type="region of interest" description="Disordered" evidence="1">
    <location>
        <begin position="99"/>
        <end position="134"/>
    </location>
</feature>
<accession>A0ABP0NU27</accession>
<organism evidence="2 3">
    <name type="scientific">Durusdinium trenchii</name>
    <dbReference type="NCBI Taxonomy" id="1381693"/>
    <lineage>
        <taxon>Eukaryota</taxon>
        <taxon>Sar</taxon>
        <taxon>Alveolata</taxon>
        <taxon>Dinophyceae</taxon>
        <taxon>Suessiales</taxon>
        <taxon>Symbiodiniaceae</taxon>
        <taxon>Durusdinium</taxon>
    </lineage>
</organism>
<feature type="compositionally biased region" description="Basic and acidic residues" evidence="1">
    <location>
        <begin position="117"/>
        <end position="134"/>
    </location>
</feature>
<evidence type="ECO:0000256" key="1">
    <source>
        <dbReference type="SAM" id="MobiDB-lite"/>
    </source>
</evidence>
<evidence type="ECO:0000313" key="2">
    <source>
        <dbReference type="EMBL" id="CAK9065964.1"/>
    </source>
</evidence>
<reference evidence="2 3" key="1">
    <citation type="submission" date="2024-02" db="EMBL/GenBank/DDBJ databases">
        <authorList>
            <person name="Chen Y."/>
            <person name="Shah S."/>
            <person name="Dougan E. K."/>
            <person name="Thang M."/>
            <person name="Chan C."/>
        </authorList>
    </citation>
    <scope>NUCLEOTIDE SEQUENCE [LARGE SCALE GENOMIC DNA]</scope>
</reference>
<proteinExistence type="predicted"/>
<dbReference type="EMBL" id="CAXAMM010030113">
    <property type="protein sequence ID" value="CAK9065964.1"/>
    <property type="molecule type" value="Genomic_DNA"/>
</dbReference>
<keyword evidence="3" id="KW-1185">Reference proteome</keyword>
<gene>
    <name evidence="2" type="ORF">SCF082_LOCUS33661</name>
</gene>
<dbReference type="Proteomes" id="UP001642464">
    <property type="component" value="Unassembled WGS sequence"/>
</dbReference>
<feature type="compositionally biased region" description="Basic and acidic residues" evidence="1">
    <location>
        <begin position="100"/>
        <end position="109"/>
    </location>
</feature>
<comment type="caution">
    <text evidence="2">The sequence shown here is derived from an EMBL/GenBank/DDBJ whole genome shotgun (WGS) entry which is preliminary data.</text>
</comment>